<organism evidence="1 2">
    <name type="scientific">Aspergillus heteromorphus CBS 117.55</name>
    <dbReference type="NCBI Taxonomy" id="1448321"/>
    <lineage>
        <taxon>Eukaryota</taxon>
        <taxon>Fungi</taxon>
        <taxon>Dikarya</taxon>
        <taxon>Ascomycota</taxon>
        <taxon>Pezizomycotina</taxon>
        <taxon>Eurotiomycetes</taxon>
        <taxon>Eurotiomycetidae</taxon>
        <taxon>Eurotiales</taxon>
        <taxon>Aspergillaceae</taxon>
        <taxon>Aspergillus</taxon>
        <taxon>Aspergillus subgen. Circumdati</taxon>
    </lineage>
</organism>
<dbReference type="Proteomes" id="UP000247233">
    <property type="component" value="Unassembled WGS sequence"/>
</dbReference>
<sequence length="468" mass="51064">MAAARLSPTANLLRKSRLFAIPQALTPPQEAPTSRAIAESDTATLPYPIRASLVTPSSSLARGDWGLKRPLPAKSTSDKSSRPIVRVLELDTFEHTTDFESAADHTVTLEKFQELHMPMSLPSKASYAASMVSKHVSPFESHLDNTNTSPGLGEPGAKQFRHSGPWLAGQTETEFQAFSKYVQKNKPELLKKLRESFVAKRTAEQWKQAQDNGENLENLEPVKVTDEEFQAYIKSLRADPLALGPVVFELLDLPSAPAVPSNKIGTKYYQSPGTKLSAAEYTAFGPPKTHPSAGLSYTRSHALIYNHPKYGPQAFQRPVEARVLRPKGRFKGRSSGKAVTGVGGIAVDESTMHTFIEKGSSAANAVFDSSIPGGAKFWVNPVRSSVDSEGRIELKANRASATAKAPYGIDQNDFSPLSISDIIRGDHRVVPKMDRQPSGDIAKNLIDSLTKPNKIRHAYKSRAVPRQS</sequence>
<dbReference type="GO" id="GO:0070124">
    <property type="term" value="P:mitochondrial translational initiation"/>
    <property type="evidence" value="ECO:0007669"/>
    <property type="project" value="TreeGrafter"/>
</dbReference>
<dbReference type="VEuPathDB" id="FungiDB:BO70DRAFT_364598"/>
<dbReference type="GO" id="GO:0005763">
    <property type="term" value="C:mitochondrial small ribosomal subunit"/>
    <property type="evidence" value="ECO:0007669"/>
    <property type="project" value="TreeGrafter"/>
</dbReference>
<evidence type="ECO:0008006" key="3">
    <source>
        <dbReference type="Google" id="ProtNLM"/>
    </source>
</evidence>
<protein>
    <recommendedName>
        <fullName evidence="3">Mitochondrial ribosomal protein MRP51</fullName>
    </recommendedName>
</protein>
<comment type="caution">
    <text evidence="1">The sequence shown here is derived from an EMBL/GenBank/DDBJ whole genome shotgun (WGS) entry which is preliminary data.</text>
</comment>
<keyword evidence="2" id="KW-1185">Reference proteome</keyword>
<dbReference type="RefSeq" id="XP_025396859.1">
    <property type="nucleotide sequence ID" value="XM_025543847.1"/>
</dbReference>
<dbReference type="InterPro" id="IPR016712">
    <property type="entry name" value="Rbsml_bS1m-like"/>
</dbReference>
<dbReference type="PANTHER" id="PTHR28058">
    <property type="entry name" value="37S RIBOSOMAL PROTEIN MRP51, MITOCHONDRIAL"/>
    <property type="match status" value="1"/>
</dbReference>
<dbReference type="AlphaFoldDB" id="A0A317VL77"/>
<dbReference type="GeneID" id="37066084"/>
<accession>A0A317VL77</accession>
<proteinExistence type="predicted"/>
<reference evidence="1 2" key="1">
    <citation type="submission" date="2016-12" db="EMBL/GenBank/DDBJ databases">
        <title>The genomes of Aspergillus section Nigri reveals drivers in fungal speciation.</title>
        <authorList>
            <consortium name="DOE Joint Genome Institute"/>
            <person name="Vesth T.C."/>
            <person name="Nybo J."/>
            <person name="Theobald S."/>
            <person name="Brandl J."/>
            <person name="Frisvad J.C."/>
            <person name="Nielsen K.F."/>
            <person name="Lyhne E.K."/>
            <person name="Kogle M.E."/>
            <person name="Kuo A."/>
            <person name="Riley R."/>
            <person name="Clum A."/>
            <person name="Nolan M."/>
            <person name="Lipzen A."/>
            <person name="Salamov A."/>
            <person name="Henrissat B."/>
            <person name="Wiebenga A."/>
            <person name="De Vries R.P."/>
            <person name="Grigoriev I.V."/>
            <person name="Mortensen U.H."/>
            <person name="Andersen M.R."/>
            <person name="Baker S.E."/>
        </authorList>
    </citation>
    <scope>NUCLEOTIDE SEQUENCE [LARGE SCALE GENOMIC DNA]</scope>
    <source>
        <strain evidence="1 2">CBS 117.55</strain>
    </source>
</reference>
<dbReference type="STRING" id="1448321.A0A317VL77"/>
<dbReference type="PANTHER" id="PTHR28058:SF1">
    <property type="entry name" value="SMALL RIBOSOMAL SUBUNIT PROTEIN BS1M"/>
    <property type="match status" value="1"/>
</dbReference>
<dbReference type="Pfam" id="PF11709">
    <property type="entry name" value="Mit_ribos_Mrp51"/>
    <property type="match status" value="1"/>
</dbReference>
<evidence type="ECO:0000313" key="2">
    <source>
        <dbReference type="Proteomes" id="UP000247233"/>
    </source>
</evidence>
<gene>
    <name evidence="1" type="ORF">BO70DRAFT_364598</name>
</gene>
<evidence type="ECO:0000313" key="1">
    <source>
        <dbReference type="EMBL" id="PWY73688.1"/>
    </source>
</evidence>
<dbReference type="GO" id="GO:0003735">
    <property type="term" value="F:structural constituent of ribosome"/>
    <property type="evidence" value="ECO:0007669"/>
    <property type="project" value="TreeGrafter"/>
</dbReference>
<name>A0A317VL77_9EURO</name>
<dbReference type="EMBL" id="MSFL01000024">
    <property type="protein sequence ID" value="PWY73688.1"/>
    <property type="molecule type" value="Genomic_DNA"/>
</dbReference>
<dbReference type="OrthoDB" id="2735536at2759"/>